<dbReference type="PATRIC" id="fig|595434.4.peg.4498"/>
<comment type="caution">
    <text evidence="1">The sequence shown here is derived from an EMBL/GenBank/DDBJ whole genome shotgun (WGS) entry which is preliminary data.</text>
</comment>
<evidence type="ECO:0000313" key="1">
    <source>
        <dbReference type="EMBL" id="KLU03423.1"/>
    </source>
</evidence>
<accession>A0A0J1BA88</accession>
<dbReference type="AlphaFoldDB" id="A0A0J1BA88"/>
<dbReference type="EMBL" id="LECT01000038">
    <property type="protein sequence ID" value="KLU03423.1"/>
    <property type="molecule type" value="Genomic_DNA"/>
</dbReference>
<keyword evidence="2" id="KW-1185">Reference proteome</keyword>
<name>A0A0J1BA88_RHOIS</name>
<proteinExistence type="predicted"/>
<organism evidence="1 2">
    <name type="scientific">Rhodopirellula islandica</name>
    <dbReference type="NCBI Taxonomy" id="595434"/>
    <lineage>
        <taxon>Bacteria</taxon>
        <taxon>Pseudomonadati</taxon>
        <taxon>Planctomycetota</taxon>
        <taxon>Planctomycetia</taxon>
        <taxon>Pirellulales</taxon>
        <taxon>Pirellulaceae</taxon>
        <taxon>Rhodopirellula</taxon>
    </lineage>
</organism>
<dbReference type="Proteomes" id="UP000036367">
    <property type="component" value="Unassembled WGS sequence"/>
</dbReference>
<reference evidence="1" key="1">
    <citation type="submission" date="2015-05" db="EMBL/GenBank/DDBJ databases">
        <title>Permanent draft genome of Rhodopirellula islandicus K833.</title>
        <authorList>
            <person name="Kizina J."/>
            <person name="Richter M."/>
            <person name="Glockner F.O."/>
            <person name="Harder J."/>
        </authorList>
    </citation>
    <scope>NUCLEOTIDE SEQUENCE [LARGE SCALE GENOMIC DNA]</scope>
    <source>
        <strain evidence="1">K833</strain>
    </source>
</reference>
<protein>
    <submittedName>
        <fullName evidence="1">Uncharacterized protein</fullName>
    </submittedName>
</protein>
<evidence type="ECO:0000313" key="2">
    <source>
        <dbReference type="Proteomes" id="UP000036367"/>
    </source>
</evidence>
<sequence>MSPLCGLGGKHLGRFAGQFTWWLPEGAVLGPETFAGHWLINEA</sequence>
<gene>
    <name evidence="1" type="ORF">RISK_004735</name>
</gene>